<dbReference type="Pfam" id="PF01370">
    <property type="entry name" value="Epimerase"/>
    <property type="match status" value="1"/>
</dbReference>
<comment type="caution">
    <text evidence="6">The sequence shown here is derived from an EMBL/GenBank/DDBJ whole genome shotgun (WGS) entry which is preliminary data.</text>
</comment>
<gene>
    <name evidence="6" type="ORF">B1813_00215</name>
</gene>
<dbReference type="Gene3D" id="3.40.50.720">
    <property type="entry name" value="NAD(P)-binding Rossmann-like Domain"/>
    <property type="match status" value="1"/>
</dbReference>
<evidence type="ECO:0000256" key="2">
    <source>
        <dbReference type="ARBA" id="ARBA00023002"/>
    </source>
</evidence>
<reference evidence="6 7" key="1">
    <citation type="submission" date="2017-02" db="EMBL/GenBank/DDBJ databases">
        <title>Draft genome of Saccharomonospora sp. 154.</title>
        <authorList>
            <person name="Alonso-Carmona G.S."/>
            <person name="De La Haba R."/>
            <person name="Vera-Gargallo B."/>
            <person name="Sandoval-Trujillo A.H."/>
            <person name="Ramirez-Duran N."/>
            <person name="Ventosa A."/>
        </authorList>
    </citation>
    <scope>NUCLEOTIDE SEQUENCE [LARGE SCALE GENOMIC DNA]</scope>
    <source>
        <strain evidence="6 7">LRS4.154</strain>
    </source>
</reference>
<feature type="domain" description="NAD-dependent epimerase/dehydratase" evidence="5">
    <location>
        <begin position="13"/>
        <end position="182"/>
    </location>
</feature>
<accession>A0A1V9ABT3</accession>
<evidence type="ECO:0000259" key="5">
    <source>
        <dbReference type="Pfam" id="PF01370"/>
    </source>
</evidence>
<evidence type="ECO:0000313" key="7">
    <source>
        <dbReference type="Proteomes" id="UP000192591"/>
    </source>
</evidence>
<dbReference type="InterPro" id="IPR001509">
    <property type="entry name" value="Epimerase_deHydtase"/>
</dbReference>
<dbReference type="RefSeq" id="WP_081190031.1">
    <property type="nucleotide sequence ID" value="NZ_MWIH01000002.1"/>
</dbReference>
<proteinExistence type="inferred from homology"/>
<feature type="compositionally biased region" description="Pro residues" evidence="4">
    <location>
        <begin position="293"/>
        <end position="303"/>
    </location>
</feature>
<sequence length="303" mass="32284">MAARTAGERGSRVAITGAAGSLAGDILPGLRARGHRIVGIDRLDRPATAATEGVEWLRCDLGEADRLREAFTGCDAVVHLAGIPLESDWATISRVNIDGTQAVLEAARLTGAGRVVLASSIHAAGFAAVPEDGTPVPDDVPARPNTFYGVSKAALEALGSLYHDRYGLDVVCLRIASRFARPQGERMLATWLSPPDAVRLVDAALRTEAPGFRIVWGVSRNTRGYFSRAGGDAIGFRPEDDAEAYAEELLARAERDPSRSAADWDRRYLGGVFSSPEPPMFECSKDKGAAAPPQSPPSQPRRV</sequence>
<dbReference type="CDD" id="cd08946">
    <property type="entry name" value="SDR_e"/>
    <property type="match status" value="1"/>
</dbReference>
<dbReference type="AlphaFoldDB" id="A0A1V9ABT3"/>
<dbReference type="GO" id="GO:0016491">
    <property type="term" value="F:oxidoreductase activity"/>
    <property type="evidence" value="ECO:0007669"/>
    <property type="project" value="UniProtKB-KW"/>
</dbReference>
<evidence type="ECO:0000256" key="3">
    <source>
        <dbReference type="ARBA" id="ARBA00023027"/>
    </source>
</evidence>
<feature type="region of interest" description="Disordered" evidence="4">
    <location>
        <begin position="272"/>
        <end position="303"/>
    </location>
</feature>
<protein>
    <submittedName>
        <fullName evidence="6">NAD-dependent dehydratase</fullName>
    </submittedName>
</protein>
<evidence type="ECO:0000256" key="4">
    <source>
        <dbReference type="SAM" id="MobiDB-lite"/>
    </source>
</evidence>
<evidence type="ECO:0000313" key="6">
    <source>
        <dbReference type="EMBL" id="OQO94582.1"/>
    </source>
</evidence>
<keyword evidence="3" id="KW-0520">NAD</keyword>
<keyword evidence="2" id="KW-0560">Oxidoreductase</keyword>
<organism evidence="6 7">
    <name type="scientific">Saccharomonospora piscinae</name>
    <dbReference type="NCBI Taxonomy" id="687388"/>
    <lineage>
        <taxon>Bacteria</taxon>
        <taxon>Bacillati</taxon>
        <taxon>Actinomycetota</taxon>
        <taxon>Actinomycetes</taxon>
        <taxon>Pseudonocardiales</taxon>
        <taxon>Pseudonocardiaceae</taxon>
        <taxon>Saccharomonospora</taxon>
    </lineage>
</organism>
<evidence type="ECO:0000256" key="1">
    <source>
        <dbReference type="ARBA" id="ARBA00007637"/>
    </source>
</evidence>
<dbReference type="PANTHER" id="PTHR43103">
    <property type="entry name" value="NUCLEOSIDE-DIPHOSPHATE-SUGAR EPIMERASE"/>
    <property type="match status" value="1"/>
</dbReference>
<dbReference type="InterPro" id="IPR036291">
    <property type="entry name" value="NAD(P)-bd_dom_sf"/>
</dbReference>
<name>A0A1V9ABT3_SACPI</name>
<dbReference type="STRING" id="1962155.B1813_00215"/>
<keyword evidence="7" id="KW-1185">Reference proteome</keyword>
<dbReference type="EMBL" id="MWIH01000002">
    <property type="protein sequence ID" value="OQO94582.1"/>
    <property type="molecule type" value="Genomic_DNA"/>
</dbReference>
<dbReference type="SUPFAM" id="SSF51735">
    <property type="entry name" value="NAD(P)-binding Rossmann-fold domains"/>
    <property type="match status" value="1"/>
</dbReference>
<dbReference type="Proteomes" id="UP000192591">
    <property type="component" value="Unassembled WGS sequence"/>
</dbReference>
<comment type="similarity">
    <text evidence="1">Belongs to the NAD(P)-dependent epimerase/dehydratase family.</text>
</comment>
<dbReference type="PANTHER" id="PTHR43103:SF5">
    <property type="entry name" value="4-EPIMERASE, PUTATIVE (AFU_ORTHOLOGUE AFUA_7G00360)-RELATED"/>
    <property type="match status" value="1"/>
</dbReference>